<comment type="caution">
    <text evidence="2">The sequence shown here is derived from an EMBL/GenBank/DDBJ whole genome shotgun (WGS) entry which is preliminary data.</text>
</comment>
<proteinExistence type="predicted"/>
<dbReference type="AlphaFoldDB" id="A0A366IMI3"/>
<protein>
    <recommendedName>
        <fullName evidence="4">TIGR03089 family protein</fullName>
    </recommendedName>
</protein>
<keyword evidence="3" id="KW-1185">Reference proteome</keyword>
<feature type="region of interest" description="Disordered" evidence="1">
    <location>
        <begin position="163"/>
        <end position="191"/>
    </location>
</feature>
<evidence type="ECO:0000313" key="3">
    <source>
        <dbReference type="Proteomes" id="UP000253509"/>
    </source>
</evidence>
<evidence type="ECO:0008006" key="4">
    <source>
        <dbReference type="Google" id="ProtNLM"/>
    </source>
</evidence>
<organism evidence="2 3">
    <name type="scientific">Brevibacterium celere</name>
    <dbReference type="NCBI Taxonomy" id="225845"/>
    <lineage>
        <taxon>Bacteria</taxon>
        <taxon>Bacillati</taxon>
        <taxon>Actinomycetota</taxon>
        <taxon>Actinomycetes</taxon>
        <taxon>Micrococcales</taxon>
        <taxon>Brevibacteriaceae</taxon>
        <taxon>Brevibacterium</taxon>
    </lineage>
</organism>
<gene>
    <name evidence="2" type="ORF">DFO65_10376</name>
</gene>
<reference evidence="2 3" key="1">
    <citation type="submission" date="2018-06" db="EMBL/GenBank/DDBJ databases">
        <title>Freshwater and sediment microbial communities from various areas in North America, analyzing microbe dynamics in response to fracking.</title>
        <authorList>
            <person name="Lamendella R."/>
        </authorList>
    </citation>
    <scope>NUCLEOTIDE SEQUENCE [LARGE SCALE GENOMIC DNA]</scope>
    <source>
        <strain evidence="2 3">3b_TX</strain>
    </source>
</reference>
<name>A0A366IMI3_9MICO</name>
<sequence length="245" mass="26034">MDLSVISRTGGPALFWRGPDHDRLDLTGPVIANWVNKGVGLFGDYGLDEDFTLLLPLPNGLHWRELVAILSVLLAGGRVVIGHEAPGDDFHAFVPLGSEGDDRLGDAEEIFVYNPPALALSTPVDEGFIDVNSAIRAYPDVTPRRLGATGTLTVGTEDVPWTHAEAAPGNTGTPADEAGRSGAASRPQGILVSRSTPRAHEWSRLLPHLLGGGEVLLTTEADEDRIADLAAELGEVRGRLGSWTK</sequence>
<dbReference type="RefSeq" id="WP_113903277.1">
    <property type="nucleotide sequence ID" value="NZ_QNSB01000003.1"/>
</dbReference>
<evidence type="ECO:0000256" key="1">
    <source>
        <dbReference type="SAM" id="MobiDB-lite"/>
    </source>
</evidence>
<dbReference type="Proteomes" id="UP000253509">
    <property type="component" value="Unassembled WGS sequence"/>
</dbReference>
<evidence type="ECO:0000313" key="2">
    <source>
        <dbReference type="EMBL" id="RBP72785.1"/>
    </source>
</evidence>
<dbReference type="EMBL" id="QNSB01000003">
    <property type="protein sequence ID" value="RBP72785.1"/>
    <property type="molecule type" value="Genomic_DNA"/>
</dbReference>
<accession>A0A366IMI3</accession>